<name>A0A3P7DLG1_WUCBA</name>
<keyword evidence="2" id="KW-1185">Reference proteome</keyword>
<dbReference type="Proteomes" id="UP000270924">
    <property type="component" value="Unassembled WGS sequence"/>
</dbReference>
<organism evidence="1 2">
    <name type="scientific">Wuchereria bancrofti</name>
    <dbReference type="NCBI Taxonomy" id="6293"/>
    <lineage>
        <taxon>Eukaryota</taxon>
        <taxon>Metazoa</taxon>
        <taxon>Ecdysozoa</taxon>
        <taxon>Nematoda</taxon>
        <taxon>Chromadorea</taxon>
        <taxon>Rhabditida</taxon>
        <taxon>Spirurina</taxon>
        <taxon>Spiruromorpha</taxon>
        <taxon>Filarioidea</taxon>
        <taxon>Onchocercidae</taxon>
        <taxon>Wuchereria</taxon>
    </lineage>
</organism>
<sequence>MIMFVKRYSFNTSAAIKRDDEIRIPLHITLNQGLVSEPELFPPLSPTTRNIDFKTSKLLKISLLSYDNKNRAERLEVLCWMRSVDVHRIMQLEGEKRQMQEENKKLMMRFKLSVSNA</sequence>
<proteinExistence type="predicted"/>
<dbReference type="EMBL" id="UYWW01001255">
    <property type="protein sequence ID" value="VDM10213.1"/>
    <property type="molecule type" value="Genomic_DNA"/>
</dbReference>
<dbReference type="AlphaFoldDB" id="A0A3P7DLG1"/>
<protein>
    <submittedName>
        <fullName evidence="1">Uncharacterized protein</fullName>
    </submittedName>
</protein>
<accession>A0A3P7DLG1</accession>
<dbReference type="OrthoDB" id="289038at2759"/>
<evidence type="ECO:0000313" key="1">
    <source>
        <dbReference type="EMBL" id="VDM10213.1"/>
    </source>
</evidence>
<dbReference type="InParanoid" id="A0A3P7DLG1"/>
<evidence type="ECO:0000313" key="2">
    <source>
        <dbReference type="Proteomes" id="UP000270924"/>
    </source>
</evidence>
<reference evidence="1 2" key="1">
    <citation type="submission" date="2018-11" db="EMBL/GenBank/DDBJ databases">
        <authorList>
            <consortium name="Pathogen Informatics"/>
        </authorList>
    </citation>
    <scope>NUCLEOTIDE SEQUENCE [LARGE SCALE GENOMIC DNA]</scope>
</reference>
<gene>
    <name evidence="1" type="ORF">WBA_LOCUS3599</name>
</gene>